<keyword evidence="3" id="KW-1185">Reference proteome</keyword>
<protein>
    <recommendedName>
        <fullName evidence="1">Integrase zinc-binding domain-containing protein</fullName>
    </recommendedName>
</protein>
<evidence type="ECO:0000313" key="3">
    <source>
        <dbReference type="Proteomes" id="UP001303046"/>
    </source>
</evidence>
<sequence length="110" mass="12368">MTLNETPRFYDHLSDAEKSALLALAEKCTIRNNECLYVSGASPAPASRFERLVVPEKLREPIFLALHASPLAGGHFHWRKTLAKISRKYFWPHMAEDVFCPGPLLCTLSA</sequence>
<organism evidence="2 3">
    <name type="scientific">Necator americanus</name>
    <name type="common">Human hookworm</name>
    <dbReference type="NCBI Taxonomy" id="51031"/>
    <lineage>
        <taxon>Eukaryota</taxon>
        <taxon>Metazoa</taxon>
        <taxon>Ecdysozoa</taxon>
        <taxon>Nematoda</taxon>
        <taxon>Chromadorea</taxon>
        <taxon>Rhabditida</taxon>
        <taxon>Rhabditina</taxon>
        <taxon>Rhabditomorpha</taxon>
        <taxon>Strongyloidea</taxon>
        <taxon>Ancylostomatidae</taxon>
        <taxon>Bunostominae</taxon>
        <taxon>Necator</taxon>
    </lineage>
</organism>
<dbReference type="Gene3D" id="1.10.340.70">
    <property type="match status" value="1"/>
</dbReference>
<reference evidence="2 3" key="1">
    <citation type="submission" date="2023-08" db="EMBL/GenBank/DDBJ databases">
        <title>A Necator americanus chromosomal reference genome.</title>
        <authorList>
            <person name="Ilik V."/>
            <person name="Petrzelkova K.J."/>
            <person name="Pardy F."/>
            <person name="Fuh T."/>
            <person name="Niatou-Singa F.S."/>
            <person name="Gouil Q."/>
            <person name="Baker L."/>
            <person name="Ritchie M.E."/>
            <person name="Jex A.R."/>
            <person name="Gazzola D."/>
            <person name="Li H."/>
            <person name="Toshio Fujiwara R."/>
            <person name="Zhan B."/>
            <person name="Aroian R.V."/>
            <person name="Pafco B."/>
            <person name="Schwarz E.M."/>
        </authorList>
    </citation>
    <scope>NUCLEOTIDE SEQUENCE [LARGE SCALE GENOMIC DNA]</scope>
    <source>
        <strain evidence="2 3">Aroian</strain>
        <tissue evidence="2">Whole animal</tissue>
    </source>
</reference>
<evidence type="ECO:0000313" key="2">
    <source>
        <dbReference type="EMBL" id="KAK6761719.1"/>
    </source>
</evidence>
<proteinExistence type="predicted"/>
<dbReference type="Pfam" id="PF17921">
    <property type="entry name" value="Integrase_H2C2"/>
    <property type="match status" value="1"/>
</dbReference>
<accession>A0ABR1EGA7</accession>
<gene>
    <name evidence="2" type="primary">Necator_chrX.g22867</name>
    <name evidence="2" type="ORF">RB195_022704</name>
</gene>
<dbReference type="EMBL" id="JAVFWL010000006">
    <property type="protein sequence ID" value="KAK6761719.1"/>
    <property type="molecule type" value="Genomic_DNA"/>
</dbReference>
<comment type="caution">
    <text evidence="2">The sequence shown here is derived from an EMBL/GenBank/DDBJ whole genome shotgun (WGS) entry which is preliminary data.</text>
</comment>
<evidence type="ECO:0000259" key="1">
    <source>
        <dbReference type="Pfam" id="PF17921"/>
    </source>
</evidence>
<name>A0ABR1EGA7_NECAM</name>
<dbReference type="InterPro" id="IPR041588">
    <property type="entry name" value="Integrase_H2C2"/>
</dbReference>
<dbReference type="Proteomes" id="UP001303046">
    <property type="component" value="Unassembled WGS sequence"/>
</dbReference>
<feature type="domain" description="Integrase zinc-binding" evidence="1">
    <location>
        <begin position="54"/>
        <end position="98"/>
    </location>
</feature>